<dbReference type="InterPro" id="IPR017441">
    <property type="entry name" value="Protein_kinase_ATP_BS"/>
</dbReference>
<evidence type="ECO:0000313" key="13">
    <source>
        <dbReference type="Proteomes" id="UP001652625"/>
    </source>
</evidence>
<accession>A0ABM4BLB9</accession>
<evidence type="ECO:0000256" key="10">
    <source>
        <dbReference type="PROSITE-ProRule" id="PRU10141"/>
    </source>
</evidence>
<proteinExistence type="inferred from homology"/>
<feature type="region of interest" description="Disordered" evidence="11">
    <location>
        <begin position="651"/>
        <end position="684"/>
    </location>
</feature>
<evidence type="ECO:0000256" key="3">
    <source>
        <dbReference type="ARBA" id="ARBA00022527"/>
    </source>
</evidence>
<evidence type="ECO:0000256" key="5">
    <source>
        <dbReference type="ARBA" id="ARBA00022741"/>
    </source>
</evidence>
<dbReference type="CDD" id="cd08215">
    <property type="entry name" value="STKc_Nek"/>
    <property type="match status" value="1"/>
</dbReference>
<dbReference type="Gene3D" id="1.10.510.10">
    <property type="entry name" value="Transferase(Phosphotransferase) domain 1"/>
    <property type="match status" value="1"/>
</dbReference>
<feature type="compositionally biased region" description="Basic and acidic residues" evidence="11">
    <location>
        <begin position="659"/>
        <end position="672"/>
    </location>
</feature>
<dbReference type="GeneID" id="105843081"/>
<gene>
    <name evidence="14" type="primary">LOC105843081</name>
</gene>
<keyword evidence="5 10" id="KW-0547">Nucleotide-binding</keyword>
<dbReference type="InterPro" id="IPR000719">
    <property type="entry name" value="Prot_kinase_dom"/>
</dbReference>
<evidence type="ECO:0000256" key="11">
    <source>
        <dbReference type="SAM" id="MobiDB-lite"/>
    </source>
</evidence>
<evidence type="ECO:0000256" key="2">
    <source>
        <dbReference type="ARBA" id="ARBA00012513"/>
    </source>
</evidence>
<evidence type="ECO:0000259" key="12">
    <source>
        <dbReference type="SMART" id="SM00220"/>
    </source>
</evidence>
<evidence type="ECO:0000256" key="4">
    <source>
        <dbReference type="ARBA" id="ARBA00022679"/>
    </source>
</evidence>
<feature type="domain" description="Protein kinase" evidence="12">
    <location>
        <begin position="4"/>
        <end position="258"/>
    </location>
</feature>
<keyword evidence="4" id="KW-0808">Transferase</keyword>
<evidence type="ECO:0000256" key="6">
    <source>
        <dbReference type="ARBA" id="ARBA00022777"/>
    </source>
</evidence>
<sequence length="808" mass="92637">MDEYNQLKILGKGSFGCVWLVKSKKTNINFVIKEISITGLKLHEQESAVNEVKILATLRHKNIIRYQHAFIQETKLCIVMEYADDGDLSQKIKLQNGSLFLELQIIDWFVQILIAIKYIHSLNILHRDIKSQNIFLTKTSLVKIGDFGVSRFLNGSLHQAQTAIGTPFYLSPEICRRKPYNNKSDMWSLGVLLYELSTLKHPFQADDFSGLVIQIIQGKYQPIPGCYGPLLQDLLLVLLQVRPSDRPTASQLLKIPSLQPHVESYLRRVRHKEAPVILDLSLSRSSLTEQDSTVELNVCKNILYENIRCHSERISKHTEACKKQPKTESLNSKEKVKIQNENGIQFIQNSCQNEKIENIEYAKEKTRTKSLINRKTPLKADNMDLLEIKDKIKPATYKDFTDNFTSPEHKNEINKTYNKYSILNKTKTIINEAKAKNLKTETKEKTVKNRGSTKSKSPKTNFIEKNRNIALSLSSTKKDIKNVCSENTATKKKVLSPTLTPSIQKSPHFKCSNTLDKKNLCYLKYGKEPFKLQEYENSPKRLPSFNSRKLEYCDNLEMINQPKQKGQTADLFEKNRQKKIASKLVGNSLINIPTSCENNDFNMKTRPPIHRSQTDIMYENAQQRKMILSDGLKLADKIKLKISKRLSSASDASRNYHKLCNDNEESSKESRTVAKKIPTSRDSTIDNLNPVHSTTLTDKSVTDETFLVTIKESQANQSSQTSDNIPMKQRTNISTVHTTTYTKIPVAQDVAEIFKTLGTKAEKILNCLRQFQTSPMWKTLVDELADDEYIQYLPLLFKFVLNEERNKR</sequence>
<dbReference type="InterPro" id="IPR008271">
    <property type="entry name" value="Ser/Thr_kinase_AS"/>
</dbReference>
<evidence type="ECO:0000256" key="9">
    <source>
        <dbReference type="ARBA" id="ARBA00048679"/>
    </source>
</evidence>
<protein>
    <recommendedName>
        <fullName evidence="2">non-specific serine/threonine protein kinase</fullName>
        <ecNumber evidence="2">2.7.11.1</ecNumber>
    </recommendedName>
</protein>
<dbReference type="Gene3D" id="3.30.200.20">
    <property type="entry name" value="Phosphorylase Kinase, domain 1"/>
    <property type="match status" value="1"/>
</dbReference>
<dbReference type="PROSITE" id="PS00108">
    <property type="entry name" value="PROTEIN_KINASE_ST"/>
    <property type="match status" value="1"/>
</dbReference>
<keyword evidence="3" id="KW-0723">Serine/threonine-protein kinase</keyword>
<organism evidence="13 14">
    <name type="scientific">Hydra vulgaris</name>
    <name type="common">Hydra</name>
    <name type="synonym">Hydra attenuata</name>
    <dbReference type="NCBI Taxonomy" id="6087"/>
    <lineage>
        <taxon>Eukaryota</taxon>
        <taxon>Metazoa</taxon>
        <taxon>Cnidaria</taxon>
        <taxon>Hydrozoa</taxon>
        <taxon>Hydroidolina</taxon>
        <taxon>Anthoathecata</taxon>
        <taxon>Aplanulata</taxon>
        <taxon>Hydridae</taxon>
        <taxon>Hydra</taxon>
    </lineage>
</organism>
<evidence type="ECO:0000256" key="7">
    <source>
        <dbReference type="ARBA" id="ARBA00022840"/>
    </source>
</evidence>
<keyword evidence="13" id="KW-1185">Reference proteome</keyword>
<dbReference type="InterPro" id="IPR011009">
    <property type="entry name" value="Kinase-like_dom_sf"/>
</dbReference>
<keyword evidence="7 10" id="KW-0067">ATP-binding</keyword>
<reference evidence="14" key="1">
    <citation type="submission" date="2025-08" db="UniProtKB">
        <authorList>
            <consortium name="RefSeq"/>
        </authorList>
    </citation>
    <scope>IDENTIFICATION</scope>
</reference>
<comment type="catalytic activity">
    <reaction evidence="9">
        <text>L-seryl-[protein] + ATP = O-phospho-L-seryl-[protein] + ADP + H(+)</text>
        <dbReference type="Rhea" id="RHEA:17989"/>
        <dbReference type="Rhea" id="RHEA-COMP:9863"/>
        <dbReference type="Rhea" id="RHEA-COMP:11604"/>
        <dbReference type="ChEBI" id="CHEBI:15378"/>
        <dbReference type="ChEBI" id="CHEBI:29999"/>
        <dbReference type="ChEBI" id="CHEBI:30616"/>
        <dbReference type="ChEBI" id="CHEBI:83421"/>
        <dbReference type="ChEBI" id="CHEBI:456216"/>
        <dbReference type="EC" id="2.7.11.1"/>
    </reaction>
</comment>
<dbReference type="PANTHER" id="PTHR44899:SF3">
    <property type="entry name" value="SERINE_THREONINE-PROTEIN KINASE NEK1"/>
    <property type="match status" value="1"/>
</dbReference>
<evidence type="ECO:0000256" key="1">
    <source>
        <dbReference type="ARBA" id="ARBA00010886"/>
    </source>
</evidence>
<dbReference type="Pfam" id="PF00069">
    <property type="entry name" value="Pkinase"/>
    <property type="match status" value="1"/>
</dbReference>
<dbReference type="PROSITE" id="PS00107">
    <property type="entry name" value="PROTEIN_KINASE_ATP"/>
    <property type="match status" value="1"/>
</dbReference>
<feature type="binding site" evidence="10">
    <location>
        <position position="33"/>
    </location>
    <ligand>
        <name>ATP</name>
        <dbReference type="ChEBI" id="CHEBI:30616"/>
    </ligand>
</feature>
<name>A0ABM4BLB9_HYDVU</name>
<evidence type="ECO:0000313" key="14">
    <source>
        <dbReference type="RefSeq" id="XP_065649822.1"/>
    </source>
</evidence>
<dbReference type="SUPFAM" id="SSF56112">
    <property type="entry name" value="Protein kinase-like (PK-like)"/>
    <property type="match status" value="1"/>
</dbReference>
<dbReference type="SMART" id="SM00220">
    <property type="entry name" value="S_TKc"/>
    <property type="match status" value="1"/>
</dbReference>
<dbReference type="InterPro" id="IPR051131">
    <property type="entry name" value="NEK_Ser/Thr_kinase_NIMA"/>
</dbReference>
<dbReference type="Proteomes" id="UP001652625">
    <property type="component" value="Chromosome 03"/>
</dbReference>
<feature type="region of interest" description="Disordered" evidence="11">
    <location>
        <begin position="441"/>
        <end position="461"/>
    </location>
</feature>
<evidence type="ECO:0000256" key="8">
    <source>
        <dbReference type="ARBA" id="ARBA00047899"/>
    </source>
</evidence>
<keyword evidence="6 14" id="KW-0418">Kinase</keyword>
<dbReference type="PANTHER" id="PTHR44899">
    <property type="entry name" value="CAMK FAMILY PROTEIN KINASE"/>
    <property type="match status" value="1"/>
</dbReference>
<dbReference type="GO" id="GO:0016301">
    <property type="term" value="F:kinase activity"/>
    <property type="evidence" value="ECO:0007669"/>
    <property type="project" value="UniProtKB-KW"/>
</dbReference>
<dbReference type="RefSeq" id="XP_065649822.1">
    <property type="nucleotide sequence ID" value="XM_065793750.1"/>
</dbReference>
<comment type="catalytic activity">
    <reaction evidence="8">
        <text>L-threonyl-[protein] + ATP = O-phospho-L-threonyl-[protein] + ADP + H(+)</text>
        <dbReference type="Rhea" id="RHEA:46608"/>
        <dbReference type="Rhea" id="RHEA-COMP:11060"/>
        <dbReference type="Rhea" id="RHEA-COMP:11605"/>
        <dbReference type="ChEBI" id="CHEBI:15378"/>
        <dbReference type="ChEBI" id="CHEBI:30013"/>
        <dbReference type="ChEBI" id="CHEBI:30616"/>
        <dbReference type="ChEBI" id="CHEBI:61977"/>
        <dbReference type="ChEBI" id="CHEBI:456216"/>
        <dbReference type="EC" id="2.7.11.1"/>
    </reaction>
</comment>
<dbReference type="EC" id="2.7.11.1" evidence="2"/>
<comment type="similarity">
    <text evidence="1">Belongs to the protein kinase superfamily. NEK Ser/Thr protein kinase family. NIMA subfamily.</text>
</comment>